<feature type="domain" description="PD-(D/E)XK endonuclease-like" evidence="1">
    <location>
        <begin position="97"/>
        <end position="213"/>
    </location>
</feature>
<dbReference type="InterPro" id="IPR038726">
    <property type="entry name" value="PDDEXK_AddAB-type"/>
</dbReference>
<reference evidence="2 3" key="1">
    <citation type="submission" date="2017-09" db="EMBL/GenBank/DDBJ databases">
        <title>Depth-based differentiation of microbial function through sediment-hosted aquifers and enrichment of novel symbionts in the deep terrestrial subsurface.</title>
        <authorList>
            <person name="Probst A.J."/>
            <person name="Ladd B."/>
            <person name="Jarett J.K."/>
            <person name="Geller-Mcgrath D.E."/>
            <person name="Sieber C.M."/>
            <person name="Emerson J.B."/>
            <person name="Anantharaman K."/>
            <person name="Thomas B.C."/>
            <person name="Malmstrom R."/>
            <person name="Stieglmeier M."/>
            <person name="Klingl A."/>
            <person name="Woyke T."/>
            <person name="Ryan C.M."/>
            <person name="Banfield J.F."/>
        </authorList>
    </citation>
    <scope>NUCLEOTIDE SEQUENCE [LARGE SCALE GENOMIC DNA]</scope>
    <source>
        <strain evidence="2">CG11_big_fil_rev_8_21_14_0_20_42_13</strain>
    </source>
</reference>
<dbReference type="Proteomes" id="UP000229641">
    <property type="component" value="Unassembled WGS sequence"/>
</dbReference>
<gene>
    <name evidence="2" type="ORF">COV72_05240</name>
</gene>
<comment type="caution">
    <text evidence="2">The sequence shown here is derived from an EMBL/GenBank/DDBJ whole genome shotgun (WGS) entry which is preliminary data.</text>
</comment>
<evidence type="ECO:0000313" key="3">
    <source>
        <dbReference type="Proteomes" id="UP000229641"/>
    </source>
</evidence>
<dbReference type="Pfam" id="PF12705">
    <property type="entry name" value="PDDEXK_1"/>
    <property type="match status" value="1"/>
</dbReference>
<dbReference type="EMBL" id="PCWA01000075">
    <property type="protein sequence ID" value="PIQ89047.1"/>
    <property type="molecule type" value="Genomic_DNA"/>
</dbReference>
<proteinExistence type="predicted"/>
<evidence type="ECO:0000313" key="2">
    <source>
        <dbReference type="EMBL" id="PIQ89047.1"/>
    </source>
</evidence>
<name>A0A2H0LXE3_9BACT</name>
<dbReference type="AlphaFoldDB" id="A0A2H0LXE3"/>
<sequence length="232" mass="27100">MIRISPTTGLNLFKNCQRCFWLHYNKKLARPRGIFPSLPIGMDTVIKEYFDKYRGKLPPELTGRIDGILMPDTALMDKWRNWRTGLEYYDKELDAVLFGALDDCLVDAGCYIPLDYKTKGSLPSNNEAEKYYQTQLDSYALLLNSNGYKTKDSAYIVYYSPQKIERDGLVRFNINPFRLETSLERIKNTFSDAVNLLKGNIPRQNQDCEYCNWFNRMADCKFKEIPRDLFEA</sequence>
<dbReference type="Gene3D" id="3.90.320.10">
    <property type="match status" value="1"/>
</dbReference>
<organism evidence="2 3">
    <name type="scientific">Candidatus Ghiorseimicrobium undicola</name>
    <dbReference type="NCBI Taxonomy" id="1974746"/>
    <lineage>
        <taxon>Bacteria</taxon>
        <taxon>Pseudomonadati</taxon>
        <taxon>Candidatus Omnitrophota</taxon>
        <taxon>Candidatus Ghiorseimicrobium</taxon>
    </lineage>
</organism>
<protein>
    <recommendedName>
        <fullName evidence="1">PD-(D/E)XK endonuclease-like domain-containing protein</fullName>
    </recommendedName>
</protein>
<accession>A0A2H0LXE3</accession>
<evidence type="ECO:0000259" key="1">
    <source>
        <dbReference type="Pfam" id="PF12705"/>
    </source>
</evidence>
<dbReference type="InterPro" id="IPR011604">
    <property type="entry name" value="PDDEXK-like_dom_sf"/>
</dbReference>